<accession>A0A660LCG9</accession>
<dbReference type="OrthoDB" id="9814067at2"/>
<dbReference type="Proteomes" id="UP000278962">
    <property type="component" value="Unassembled WGS sequence"/>
</dbReference>
<protein>
    <submittedName>
        <fullName evidence="2">REP element-mobilizing transposase RayT</fullName>
    </submittedName>
</protein>
<dbReference type="RefSeq" id="WP_121250509.1">
    <property type="nucleotide sequence ID" value="NZ_RBIL01000001.1"/>
</dbReference>
<dbReference type="InterPro" id="IPR036515">
    <property type="entry name" value="Transposase_17_sf"/>
</dbReference>
<dbReference type="EMBL" id="RBIL01000001">
    <property type="protein sequence ID" value="RKQ92758.1"/>
    <property type="molecule type" value="Genomic_DNA"/>
</dbReference>
<dbReference type="InterPro" id="IPR002686">
    <property type="entry name" value="Transposase_17"/>
</dbReference>
<name>A0A660LCG9_9ACTN</name>
<dbReference type="SUPFAM" id="SSF143422">
    <property type="entry name" value="Transposase IS200-like"/>
    <property type="match status" value="1"/>
</dbReference>
<dbReference type="GO" id="GO:0003677">
    <property type="term" value="F:DNA binding"/>
    <property type="evidence" value="ECO:0007669"/>
    <property type="project" value="InterPro"/>
</dbReference>
<dbReference type="Pfam" id="PF01797">
    <property type="entry name" value="Y1_Tnp"/>
    <property type="match status" value="1"/>
</dbReference>
<evidence type="ECO:0000313" key="3">
    <source>
        <dbReference type="Proteomes" id="UP000278962"/>
    </source>
</evidence>
<reference evidence="2 3" key="1">
    <citation type="submission" date="2018-10" db="EMBL/GenBank/DDBJ databases">
        <title>Genomic Encyclopedia of Archaeal and Bacterial Type Strains, Phase II (KMG-II): from individual species to whole genera.</title>
        <authorList>
            <person name="Goeker M."/>
        </authorList>
    </citation>
    <scope>NUCLEOTIDE SEQUENCE [LARGE SCALE GENOMIC DNA]</scope>
    <source>
        <strain evidence="2 3">DSM 14954</strain>
    </source>
</reference>
<comment type="caution">
    <text evidence="2">The sequence shown here is derived from an EMBL/GenBank/DDBJ whole genome shotgun (WGS) entry which is preliminary data.</text>
</comment>
<feature type="domain" description="Transposase IS200-like" evidence="1">
    <location>
        <begin position="10"/>
        <end position="124"/>
    </location>
</feature>
<dbReference type="GO" id="GO:0006313">
    <property type="term" value="P:DNA transposition"/>
    <property type="evidence" value="ECO:0007669"/>
    <property type="project" value="InterPro"/>
</dbReference>
<dbReference type="PANTHER" id="PTHR34322:SF2">
    <property type="entry name" value="TRANSPOSASE IS200-LIKE DOMAIN-CONTAINING PROTEIN"/>
    <property type="match status" value="1"/>
</dbReference>
<dbReference type="AlphaFoldDB" id="A0A660LCG9"/>
<proteinExistence type="predicted"/>
<evidence type="ECO:0000259" key="1">
    <source>
        <dbReference type="SMART" id="SM01321"/>
    </source>
</evidence>
<evidence type="ECO:0000313" key="2">
    <source>
        <dbReference type="EMBL" id="RKQ92758.1"/>
    </source>
</evidence>
<dbReference type="Gene3D" id="3.30.70.1290">
    <property type="entry name" value="Transposase IS200-like"/>
    <property type="match status" value="1"/>
</dbReference>
<dbReference type="PANTHER" id="PTHR34322">
    <property type="entry name" value="TRANSPOSASE, Y1_TNP DOMAIN-CONTAINING"/>
    <property type="match status" value="1"/>
</dbReference>
<dbReference type="SMART" id="SM01321">
    <property type="entry name" value="Y1_Tnp"/>
    <property type="match status" value="1"/>
</dbReference>
<sequence>MTSQRPRVEEAGAIYHVCARGAVGQDIFRDGTDRQRYLQFLARTVRWATWHCLSYCLMGNHIHLLLETPKPNLADGMMRFHGRYATWFNRRHGLRGHVFQGRYVPVRITSDRQLWTTLAYIVDNPVDAGFCSTPDGWPWSSHAAILNDTAPPWLAESRLFAFLGELGGDPRTRYAELVKRPGRLSWGA</sequence>
<dbReference type="GO" id="GO:0004803">
    <property type="term" value="F:transposase activity"/>
    <property type="evidence" value="ECO:0007669"/>
    <property type="project" value="InterPro"/>
</dbReference>
<gene>
    <name evidence="2" type="ORF">C8N24_2613</name>
</gene>
<keyword evidence="3" id="KW-1185">Reference proteome</keyword>
<organism evidence="2 3">
    <name type="scientific">Solirubrobacter pauli</name>
    <dbReference type="NCBI Taxonomy" id="166793"/>
    <lineage>
        <taxon>Bacteria</taxon>
        <taxon>Bacillati</taxon>
        <taxon>Actinomycetota</taxon>
        <taxon>Thermoleophilia</taxon>
        <taxon>Solirubrobacterales</taxon>
        <taxon>Solirubrobacteraceae</taxon>
        <taxon>Solirubrobacter</taxon>
    </lineage>
</organism>